<feature type="signal peptide" evidence="6">
    <location>
        <begin position="1"/>
        <end position="20"/>
    </location>
</feature>
<dbReference type="GO" id="GO:0005579">
    <property type="term" value="C:membrane attack complex"/>
    <property type="evidence" value="ECO:0007669"/>
    <property type="project" value="InterPro"/>
</dbReference>
<feature type="domain" description="Lipocalin/cytosolic fatty-acid binding" evidence="7">
    <location>
        <begin position="50"/>
        <end position="185"/>
    </location>
</feature>
<dbReference type="InterPro" id="IPR022272">
    <property type="entry name" value="Lipocalin_CS"/>
</dbReference>
<evidence type="ECO:0000313" key="8">
    <source>
        <dbReference type="EMBL" id="KAG7487300.1"/>
    </source>
</evidence>
<keyword evidence="2" id="KW-0964">Secreted</keyword>
<dbReference type="Gene3D" id="2.40.128.20">
    <property type="match status" value="1"/>
</dbReference>
<keyword evidence="3 6" id="KW-0732">Signal</keyword>
<dbReference type="PRINTS" id="PR01215">
    <property type="entry name" value="A1MCGLOBULIN"/>
</dbReference>
<protein>
    <recommendedName>
        <fullName evidence="7">Lipocalin/cytosolic fatty-acid binding domain-containing protein</fullName>
    </recommendedName>
</protein>
<evidence type="ECO:0000256" key="6">
    <source>
        <dbReference type="SAM" id="SignalP"/>
    </source>
</evidence>
<dbReference type="InterPro" id="IPR043245">
    <property type="entry name" value="C8G"/>
</dbReference>
<dbReference type="GO" id="GO:0001848">
    <property type="term" value="F:complement binding"/>
    <property type="evidence" value="ECO:0007669"/>
    <property type="project" value="TreeGrafter"/>
</dbReference>
<keyword evidence="9" id="KW-1185">Reference proteome</keyword>
<keyword evidence="4" id="KW-1015">Disulfide bond</keyword>
<accession>A0A9D3QEV4</accession>
<dbReference type="Proteomes" id="UP001046870">
    <property type="component" value="Chromosome 2"/>
</dbReference>
<dbReference type="PANTHER" id="PTHR47304">
    <property type="entry name" value="COMPLEMENT COMPONENT C8 GAMMA CHAIN"/>
    <property type="match status" value="1"/>
</dbReference>
<dbReference type="InterPro" id="IPR012674">
    <property type="entry name" value="Calycin"/>
</dbReference>
<dbReference type="GO" id="GO:0070062">
    <property type="term" value="C:extracellular exosome"/>
    <property type="evidence" value="ECO:0007669"/>
    <property type="project" value="TreeGrafter"/>
</dbReference>
<evidence type="ECO:0000256" key="2">
    <source>
        <dbReference type="ARBA" id="ARBA00022525"/>
    </source>
</evidence>
<dbReference type="SUPFAM" id="SSF50814">
    <property type="entry name" value="Lipocalins"/>
    <property type="match status" value="1"/>
</dbReference>
<proteinExistence type="inferred from homology"/>
<dbReference type="OrthoDB" id="9941609at2759"/>
<dbReference type="GO" id="GO:0072562">
    <property type="term" value="C:blood microparticle"/>
    <property type="evidence" value="ECO:0007669"/>
    <property type="project" value="TreeGrafter"/>
</dbReference>
<dbReference type="GO" id="GO:0006956">
    <property type="term" value="P:complement activation"/>
    <property type="evidence" value="ECO:0007669"/>
    <property type="project" value="InterPro"/>
</dbReference>
<dbReference type="PROSITE" id="PS00213">
    <property type="entry name" value="LIPOCALIN"/>
    <property type="match status" value="1"/>
</dbReference>
<dbReference type="Pfam" id="PF00061">
    <property type="entry name" value="Lipocalin"/>
    <property type="match status" value="1"/>
</dbReference>
<evidence type="ECO:0000256" key="5">
    <source>
        <dbReference type="RuleBase" id="RU003695"/>
    </source>
</evidence>
<evidence type="ECO:0000259" key="7">
    <source>
        <dbReference type="Pfam" id="PF00061"/>
    </source>
</evidence>
<feature type="chain" id="PRO_5039423921" description="Lipocalin/cytosolic fatty-acid binding domain-containing protein" evidence="6">
    <location>
        <begin position="21"/>
        <end position="204"/>
    </location>
</feature>
<comment type="subcellular location">
    <subcellularLocation>
        <location evidence="1">Secreted</location>
    </subcellularLocation>
</comment>
<dbReference type="EMBL" id="JAFDVH010000002">
    <property type="protein sequence ID" value="KAG7487300.1"/>
    <property type="molecule type" value="Genomic_DNA"/>
</dbReference>
<comment type="caution">
    <text evidence="8">The sequence shown here is derived from an EMBL/GenBank/DDBJ whole genome shotgun (WGS) entry which is preliminary data.</text>
</comment>
<gene>
    <name evidence="8" type="ORF">MATL_G00021790</name>
</gene>
<dbReference type="PANTHER" id="PTHR47304:SF1">
    <property type="entry name" value="COMPLEMENT COMPONENT C8 GAMMA CHAIN"/>
    <property type="match status" value="1"/>
</dbReference>
<reference evidence="8" key="1">
    <citation type="submission" date="2021-01" db="EMBL/GenBank/DDBJ databases">
        <authorList>
            <person name="Zahm M."/>
            <person name="Roques C."/>
            <person name="Cabau C."/>
            <person name="Klopp C."/>
            <person name="Donnadieu C."/>
            <person name="Jouanno E."/>
            <person name="Lampietro C."/>
            <person name="Louis A."/>
            <person name="Herpin A."/>
            <person name="Echchiki A."/>
            <person name="Berthelot C."/>
            <person name="Parey E."/>
            <person name="Roest-Crollius H."/>
            <person name="Braasch I."/>
            <person name="Postlethwait J."/>
            <person name="Bobe J."/>
            <person name="Montfort J."/>
            <person name="Bouchez O."/>
            <person name="Begum T."/>
            <person name="Mejri S."/>
            <person name="Adams A."/>
            <person name="Chen W.-J."/>
            <person name="Guiguen Y."/>
        </authorList>
    </citation>
    <scope>NUCLEOTIDE SEQUENCE</scope>
    <source>
        <strain evidence="8">YG-15Mar2019-1</strain>
        <tissue evidence="8">Brain</tissue>
    </source>
</reference>
<evidence type="ECO:0000256" key="1">
    <source>
        <dbReference type="ARBA" id="ARBA00004613"/>
    </source>
</evidence>
<dbReference type="AlphaFoldDB" id="A0A9D3QEV4"/>
<evidence type="ECO:0000256" key="4">
    <source>
        <dbReference type="ARBA" id="ARBA00023157"/>
    </source>
</evidence>
<dbReference type="InterPro" id="IPR000566">
    <property type="entry name" value="Lipocln_cytosolic_FA-bd_dom"/>
</dbReference>
<dbReference type="PRINTS" id="PR00179">
    <property type="entry name" value="LIPOCALIN"/>
</dbReference>
<organism evidence="8 9">
    <name type="scientific">Megalops atlanticus</name>
    <name type="common">Tarpon</name>
    <name type="synonym">Clupea gigantea</name>
    <dbReference type="NCBI Taxonomy" id="7932"/>
    <lineage>
        <taxon>Eukaryota</taxon>
        <taxon>Metazoa</taxon>
        <taxon>Chordata</taxon>
        <taxon>Craniata</taxon>
        <taxon>Vertebrata</taxon>
        <taxon>Euteleostomi</taxon>
        <taxon>Actinopterygii</taxon>
        <taxon>Neopterygii</taxon>
        <taxon>Teleostei</taxon>
        <taxon>Elopiformes</taxon>
        <taxon>Megalopidae</taxon>
        <taxon>Megalops</taxon>
    </lineage>
</organism>
<comment type="similarity">
    <text evidence="5">Belongs to the calycin superfamily. Lipocalin family.</text>
</comment>
<sequence length="204" mass="23028">MGQGWLCVVMVTVLVPCVSGVRGGRGRRPPKEDPLDKITPVKDLNLAKLSGKWFLISVASKCQYLRDNNFRVESTTVTLTAPSSPSSPLTVSTLRKLNLQCWDIRQQYLPTRTSGRFLLKGNGPANDIHIVIGETDYVSYAILYYQKRRNISMKLYGRAEKLPDDILDKFEQLAEKQGFGIDFVFSFPKYGFCLSADEKHTLNM</sequence>
<evidence type="ECO:0000256" key="3">
    <source>
        <dbReference type="ARBA" id="ARBA00022729"/>
    </source>
</evidence>
<evidence type="ECO:0000313" key="9">
    <source>
        <dbReference type="Proteomes" id="UP001046870"/>
    </source>
</evidence>
<dbReference type="InterPro" id="IPR002968">
    <property type="entry name" value="A1-microglobln"/>
</dbReference>
<name>A0A9D3QEV4_MEGAT</name>